<dbReference type="GO" id="GO:0009570">
    <property type="term" value="C:chloroplast stroma"/>
    <property type="evidence" value="ECO:0007669"/>
    <property type="project" value="EnsemblPlants"/>
</dbReference>
<dbReference type="Pfam" id="PF09273">
    <property type="entry name" value="Rubis-subs-bind"/>
    <property type="match status" value="1"/>
</dbReference>
<keyword evidence="7" id="KW-1185">Reference proteome</keyword>
<feature type="compositionally biased region" description="Low complexity" evidence="4">
    <location>
        <begin position="404"/>
        <end position="414"/>
    </location>
</feature>
<dbReference type="InterPro" id="IPR046341">
    <property type="entry name" value="SET_dom_sf"/>
</dbReference>
<feature type="compositionally biased region" description="Pro residues" evidence="4">
    <location>
        <begin position="426"/>
        <end position="439"/>
    </location>
</feature>
<dbReference type="InterPro" id="IPR050600">
    <property type="entry name" value="SETD3_SETD6_MTase"/>
</dbReference>
<accession>A0A5P1FT64</accession>
<feature type="region of interest" description="Disordered" evidence="4">
    <location>
        <begin position="404"/>
        <end position="452"/>
    </location>
</feature>
<keyword evidence="3" id="KW-0949">S-adenosyl-L-methionine</keyword>
<gene>
    <name evidence="6" type="ORF">A4U43_C01F19840</name>
</gene>
<keyword evidence="1" id="KW-0489">Methyltransferase</keyword>
<dbReference type="OMA" id="TGLEPWI"/>
<dbReference type="FunFam" id="3.90.1420.10:FF:000004">
    <property type="entry name" value="Ribulose-1,5 bisphosphate carboxylase/oxygenase large subunit N-methyltransferase, chloroplastic"/>
    <property type="match status" value="1"/>
</dbReference>
<evidence type="ECO:0000256" key="1">
    <source>
        <dbReference type="ARBA" id="ARBA00022603"/>
    </source>
</evidence>
<protein>
    <recommendedName>
        <fullName evidence="5">Rubisco LSMT substrate-binding domain-containing protein</fullName>
    </recommendedName>
</protein>
<evidence type="ECO:0000313" key="7">
    <source>
        <dbReference type="Proteomes" id="UP000243459"/>
    </source>
</evidence>
<dbReference type="Gene3D" id="3.90.1410.10">
    <property type="entry name" value="set domain protein methyltransferase, domain 1"/>
    <property type="match status" value="1"/>
</dbReference>
<dbReference type="GO" id="GO:0032259">
    <property type="term" value="P:methylation"/>
    <property type="evidence" value="ECO:0007669"/>
    <property type="project" value="UniProtKB-KW"/>
</dbReference>
<organism evidence="6 7">
    <name type="scientific">Asparagus officinalis</name>
    <name type="common">Garden asparagus</name>
    <dbReference type="NCBI Taxonomy" id="4686"/>
    <lineage>
        <taxon>Eukaryota</taxon>
        <taxon>Viridiplantae</taxon>
        <taxon>Streptophyta</taxon>
        <taxon>Embryophyta</taxon>
        <taxon>Tracheophyta</taxon>
        <taxon>Spermatophyta</taxon>
        <taxon>Magnoliopsida</taxon>
        <taxon>Liliopsida</taxon>
        <taxon>Asparagales</taxon>
        <taxon>Asparagaceae</taxon>
        <taxon>Asparagoideae</taxon>
        <taxon>Asparagus</taxon>
    </lineage>
</organism>
<evidence type="ECO:0000313" key="6">
    <source>
        <dbReference type="EMBL" id="ONK80617.1"/>
    </source>
</evidence>
<dbReference type="Gene3D" id="3.90.1420.10">
    <property type="entry name" value="Rubisco LSMT, substrate-binding domain"/>
    <property type="match status" value="1"/>
</dbReference>
<dbReference type="InterPro" id="IPR036464">
    <property type="entry name" value="Rubisco_LSMT_subst-bd_sf"/>
</dbReference>
<dbReference type="Proteomes" id="UP000243459">
    <property type="component" value="Chromosome 1"/>
</dbReference>
<dbReference type="PANTHER" id="PTHR13271">
    <property type="entry name" value="UNCHARACTERIZED PUTATIVE METHYLTRANSFERASE"/>
    <property type="match status" value="1"/>
</dbReference>
<dbReference type="PANTHER" id="PTHR13271:SF113">
    <property type="entry name" value="[FRUCTOSE-BISPHOSPHATE ALDOLASE]-LYSINE N-METHYLTRANSFERASE, CHLOROPLASTIC"/>
    <property type="match status" value="1"/>
</dbReference>
<dbReference type="InterPro" id="IPR015353">
    <property type="entry name" value="Rubisco_LSMT_subst-bd"/>
</dbReference>
<proteinExistence type="predicted"/>
<evidence type="ECO:0000256" key="3">
    <source>
        <dbReference type="ARBA" id="ARBA00022691"/>
    </source>
</evidence>
<feature type="domain" description="Rubisco LSMT substrate-binding" evidence="5">
    <location>
        <begin position="238"/>
        <end position="363"/>
    </location>
</feature>
<dbReference type="GO" id="GO:0016279">
    <property type="term" value="F:protein-lysine N-methyltransferase activity"/>
    <property type="evidence" value="ECO:0007669"/>
    <property type="project" value="EnsemblPlants"/>
</dbReference>
<name>A0A5P1FT64_ASPOF</name>
<sequence>MEEQHRYKKKKEKKADRRSCFVTTVAAADFWALGRETGAGGPPRPSRPWVSSGGLGCWPWKDVARTRFPRGIPKEPVDQSRRTVAGLRGTQLLSTTEGVKEYVQGEFIKVEDEIIVPNQHLFPSVITFTDFLWAFGVLRSRAFSGLRGENLVLIPLADLVNHNPSITLEEPSWEIKGKGLFSKELVFSLWTPVSVKAGQQVYIQYDVEKSNAELALDYGFIESNSDRNAYTLTLEIAESDPFYGDKLDIAELNGLGETAYFDIVLGCSLPQSMLQYLRLVSLGGTDAFLLESIFRNKVWGHLELPVSRANEEMICCVVRNACKTALSAYHTTIDEDEKLMEGGHMEPRLKMAVGIRVGEKKVLHQIDEIFRGRELELDELEYYQERRLKDLGLVGEQVPPLESKPPLLELAPSPELRPHGLAPLLQPVPPFGSRPPPIDSTPLPESVPSLSE</sequence>
<evidence type="ECO:0000256" key="4">
    <source>
        <dbReference type="SAM" id="MobiDB-lite"/>
    </source>
</evidence>
<dbReference type="Gramene" id="ONK80617">
    <property type="protein sequence ID" value="ONK80617"/>
    <property type="gene ID" value="A4U43_C01F19840"/>
</dbReference>
<evidence type="ECO:0000259" key="5">
    <source>
        <dbReference type="Pfam" id="PF09273"/>
    </source>
</evidence>
<reference evidence="7" key="1">
    <citation type="journal article" date="2017" name="Nat. Commun.">
        <title>The asparagus genome sheds light on the origin and evolution of a young Y chromosome.</title>
        <authorList>
            <person name="Harkess A."/>
            <person name="Zhou J."/>
            <person name="Xu C."/>
            <person name="Bowers J.E."/>
            <person name="Van der Hulst R."/>
            <person name="Ayyampalayam S."/>
            <person name="Mercati F."/>
            <person name="Riccardi P."/>
            <person name="McKain M.R."/>
            <person name="Kakrana A."/>
            <person name="Tang H."/>
            <person name="Ray J."/>
            <person name="Groenendijk J."/>
            <person name="Arikit S."/>
            <person name="Mathioni S.M."/>
            <person name="Nakano M."/>
            <person name="Shan H."/>
            <person name="Telgmann-Rauber A."/>
            <person name="Kanno A."/>
            <person name="Yue Z."/>
            <person name="Chen H."/>
            <person name="Li W."/>
            <person name="Chen Y."/>
            <person name="Xu X."/>
            <person name="Zhang Y."/>
            <person name="Luo S."/>
            <person name="Chen H."/>
            <person name="Gao J."/>
            <person name="Mao Z."/>
            <person name="Pires J.C."/>
            <person name="Luo M."/>
            <person name="Kudrna D."/>
            <person name="Wing R.A."/>
            <person name="Meyers B.C."/>
            <person name="Yi K."/>
            <person name="Kong H."/>
            <person name="Lavrijsen P."/>
            <person name="Sunseri F."/>
            <person name="Falavigna A."/>
            <person name="Ye Y."/>
            <person name="Leebens-Mack J.H."/>
            <person name="Chen G."/>
        </authorList>
    </citation>
    <scope>NUCLEOTIDE SEQUENCE [LARGE SCALE GENOMIC DNA]</scope>
    <source>
        <strain evidence="7">cv. DH0086</strain>
    </source>
</reference>
<dbReference type="SUPFAM" id="SSF81822">
    <property type="entry name" value="RuBisCo LSMT C-terminal, substrate-binding domain"/>
    <property type="match status" value="1"/>
</dbReference>
<dbReference type="EMBL" id="CM007381">
    <property type="protein sequence ID" value="ONK80617.1"/>
    <property type="molecule type" value="Genomic_DNA"/>
</dbReference>
<dbReference type="AlphaFoldDB" id="A0A5P1FT64"/>
<dbReference type="SUPFAM" id="SSF82199">
    <property type="entry name" value="SET domain"/>
    <property type="match status" value="1"/>
</dbReference>
<keyword evidence="2" id="KW-0808">Transferase</keyword>
<evidence type="ECO:0000256" key="2">
    <source>
        <dbReference type="ARBA" id="ARBA00022679"/>
    </source>
</evidence>